<feature type="domain" description="Glycosyl transferase family 1" evidence="2">
    <location>
        <begin position="194"/>
        <end position="340"/>
    </location>
</feature>
<dbReference type="eggNOG" id="COG0297">
    <property type="taxonomic scope" value="Bacteria"/>
</dbReference>
<name>E4T6X1_PALPW</name>
<keyword evidence="1 3" id="KW-0808">Transferase</keyword>
<dbReference type="CAZy" id="GT4">
    <property type="family name" value="Glycosyltransferase Family 4"/>
</dbReference>
<evidence type="ECO:0000259" key="2">
    <source>
        <dbReference type="Pfam" id="PF00534"/>
    </source>
</evidence>
<dbReference type="AlphaFoldDB" id="E4T6X1"/>
<keyword evidence="4" id="KW-1185">Reference proteome</keyword>
<reference key="1">
    <citation type="submission" date="2010-11" db="EMBL/GenBank/DDBJ databases">
        <title>The complete genome of Paludibacter propionicigenes DSM 17365.</title>
        <authorList>
            <consortium name="US DOE Joint Genome Institute (JGI-PGF)"/>
            <person name="Lucas S."/>
            <person name="Copeland A."/>
            <person name="Lapidus A."/>
            <person name="Bruce D."/>
            <person name="Goodwin L."/>
            <person name="Pitluck S."/>
            <person name="Kyrpides N."/>
            <person name="Mavromatis K."/>
            <person name="Ivanova N."/>
            <person name="Munk A.C."/>
            <person name="Brettin T."/>
            <person name="Detter J.C."/>
            <person name="Han C."/>
            <person name="Tapia R."/>
            <person name="Land M."/>
            <person name="Hauser L."/>
            <person name="Markowitz V."/>
            <person name="Cheng J.-F."/>
            <person name="Hugenholtz P."/>
            <person name="Woyke T."/>
            <person name="Wu D."/>
            <person name="Gronow S."/>
            <person name="Wellnitz S."/>
            <person name="Brambilla E."/>
            <person name="Klenk H.-P."/>
            <person name="Eisen J.A."/>
        </authorList>
    </citation>
    <scope>NUCLEOTIDE SEQUENCE</scope>
    <source>
        <strain>WB4</strain>
    </source>
</reference>
<dbReference type="HOGENOM" id="CLU_009583_5_2_10"/>
<protein>
    <submittedName>
        <fullName evidence="3">Glycosyl transferase group 1</fullName>
    </submittedName>
</protein>
<dbReference type="OrthoDB" id="9790710at2"/>
<organism evidence="3 4">
    <name type="scientific">Paludibacter propionicigenes (strain DSM 17365 / JCM 13257 / WB4)</name>
    <dbReference type="NCBI Taxonomy" id="694427"/>
    <lineage>
        <taxon>Bacteria</taxon>
        <taxon>Pseudomonadati</taxon>
        <taxon>Bacteroidota</taxon>
        <taxon>Bacteroidia</taxon>
        <taxon>Bacteroidales</taxon>
        <taxon>Paludibacteraceae</taxon>
        <taxon>Paludibacter</taxon>
    </lineage>
</organism>
<dbReference type="PANTHER" id="PTHR46401">
    <property type="entry name" value="GLYCOSYLTRANSFERASE WBBK-RELATED"/>
    <property type="match status" value="1"/>
</dbReference>
<dbReference type="KEGG" id="ppn:Palpr_2330"/>
<dbReference type="RefSeq" id="WP_013445834.1">
    <property type="nucleotide sequence ID" value="NC_014734.1"/>
</dbReference>
<dbReference type="Gene3D" id="3.40.50.2000">
    <property type="entry name" value="Glycogen Phosphorylase B"/>
    <property type="match status" value="2"/>
</dbReference>
<reference evidence="3 4" key="2">
    <citation type="journal article" date="2011" name="Stand. Genomic Sci.">
        <title>Complete genome sequence of Paludibacter propionicigenes type strain (WB4).</title>
        <authorList>
            <person name="Gronow S."/>
            <person name="Munk C."/>
            <person name="Lapidus A."/>
            <person name="Nolan M."/>
            <person name="Lucas S."/>
            <person name="Hammon N."/>
            <person name="Deshpande S."/>
            <person name="Cheng J.F."/>
            <person name="Tapia R."/>
            <person name="Han C."/>
            <person name="Goodwin L."/>
            <person name="Pitluck S."/>
            <person name="Liolios K."/>
            <person name="Ivanova N."/>
            <person name="Mavromatis K."/>
            <person name="Mikhailova N."/>
            <person name="Pati A."/>
            <person name="Chen A."/>
            <person name="Palaniappan K."/>
            <person name="Land M."/>
            <person name="Hauser L."/>
            <person name="Chang Y.J."/>
            <person name="Jeffries C.D."/>
            <person name="Brambilla E."/>
            <person name="Rohde M."/>
            <person name="Goker M."/>
            <person name="Detter J.C."/>
            <person name="Woyke T."/>
            <person name="Bristow J."/>
            <person name="Eisen J.A."/>
            <person name="Markowitz V."/>
            <person name="Hugenholtz P."/>
            <person name="Kyrpides N.C."/>
            <person name="Klenk H.P."/>
        </authorList>
    </citation>
    <scope>NUCLEOTIDE SEQUENCE [LARGE SCALE GENOMIC DNA]</scope>
    <source>
        <strain evidence="4">DSM 17365 / JCM 13257 / WB4</strain>
    </source>
</reference>
<gene>
    <name evidence="3" type="ordered locus">Palpr_2330</name>
</gene>
<dbReference type="InterPro" id="IPR001296">
    <property type="entry name" value="Glyco_trans_1"/>
</dbReference>
<sequence>MKKILIIHPALAPYMVDQFNDLSQLYDLHVVFLFRNLRYDKFDQSKLLPLLKFKSSFLLKGLHYKERVFRFGILSTIRKINPDIIIGYEYSFTTQYLLLLKKLGLIHQSIGSIIDDNIDICHNVQSRIRFFARHISVRRLDYLIVLSKEVSQFYQNKFNLKENQVIINPLLQDTERLRKKRKELECIANEYTQKYHLKGKKVLLFVGRFVPVKGLTRFIDTIKAILHEQENIAFVLVGDGEEKGNIEVFLKDKKLEDKVLLPGRYEGTELYAWYLCASGLVLPSTYEPFGAVVNESLIFGTKVFCSKYAGASVLIQSETGMIFDPLDESETIHDLNRFLNLINVVADINLENKPTLMFNHQQNFVKEWNKLS</sequence>
<accession>E4T6X1</accession>
<dbReference type="SUPFAM" id="SSF53756">
    <property type="entry name" value="UDP-Glycosyltransferase/glycogen phosphorylase"/>
    <property type="match status" value="1"/>
</dbReference>
<evidence type="ECO:0000313" key="4">
    <source>
        <dbReference type="Proteomes" id="UP000008718"/>
    </source>
</evidence>
<dbReference type="PANTHER" id="PTHR46401:SF2">
    <property type="entry name" value="GLYCOSYLTRANSFERASE WBBK-RELATED"/>
    <property type="match status" value="1"/>
</dbReference>
<dbReference type="GO" id="GO:0016757">
    <property type="term" value="F:glycosyltransferase activity"/>
    <property type="evidence" value="ECO:0007669"/>
    <property type="project" value="InterPro"/>
</dbReference>
<dbReference type="GO" id="GO:0009103">
    <property type="term" value="P:lipopolysaccharide biosynthetic process"/>
    <property type="evidence" value="ECO:0007669"/>
    <property type="project" value="TreeGrafter"/>
</dbReference>
<proteinExistence type="predicted"/>
<dbReference type="Proteomes" id="UP000008718">
    <property type="component" value="Chromosome"/>
</dbReference>
<evidence type="ECO:0000313" key="3">
    <source>
        <dbReference type="EMBL" id="ADQ80465.1"/>
    </source>
</evidence>
<dbReference type="STRING" id="694427.Palpr_2330"/>
<evidence type="ECO:0000256" key="1">
    <source>
        <dbReference type="ARBA" id="ARBA00022679"/>
    </source>
</evidence>
<dbReference type="Pfam" id="PF00534">
    <property type="entry name" value="Glycos_transf_1"/>
    <property type="match status" value="1"/>
</dbReference>
<dbReference type="EMBL" id="CP002345">
    <property type="protein sequence ID" value="ADQ80465.1"/>
    <property type="molecule type" value="Genomic_DNA"/>
</dbReference>